<evidence type="ECO:0000313" key="2">
    <source>
        <dbReference type="Proteomes" id="UP001317742"/>
    </source>
</evidence>
<name>A0ABM8B2Y6_9BACT</name>
<reference evidence="1 2" key="1">
    <citation type="submission" date="2022-08" db="EMBL/GenBank/DDBJ databases">
        <title>Genome Sequence of the sulphate-reducing bacterium, Pseudodesulfovibrio sp. SYK.</title>
        <authorList>
            <person name="Kondo R."/>
            <person name="Kataoka T."/>
        </authorList>
    </citation>
    <scope>NUCLEOTIDE SEQUENCE [LARGE SCALE GENOMIC DNA]</scope>
    <source>
        <strain evidence="1 2">SYK</strain>
    </source>
</reference>
<dbReference type="InterPro" id="IPR011006">
    <property type="entry name" value="CheY-like_superfamily"/>
</dbReference>
<protein>
    <recommendedName>
        <fullName evidence="3">Response regulator</fullName>
    </recommendedName>
</protein>
<keyword evidence="2" id="KW-1185">Reference proteome</keyword>
<evidence type="ECO:0000313" key="1">
    <source>
        <dbReference type="EMBL" id="BDQ37998.1"/>
    </source>
</evidence>
<gene>
    <name evidence="1" type="ORF">SYK_23580</name>
</gene>
<sequence length="119" mass="12334">MSIVFATTRGDSLGEFIDSLADSSGQNIDVVPSGAAALEAVKDGAVKLVVIDEGLSDFDSLTLALEVIKVNAMVNTATVTSLSDEDFHDKSEGLGVLKGLPLDPGKKDGVELAEILGRM</sequence>
<dbReference type="RefSeq" id="WP_281760507.1">
    <property type="nucleotide sequence ID" value="NZ_AP026709.1"/>
</dbReference>
<accession>A0ABM8B2Y6</accession>
<dbReference type="Proteomes" id="UP001317742">
    <property type="component" value="Chromosome"/>
</dbReference>
<evidence type="ECO:0008006" key="3">
    <source>
        <dbReference type="Google" id="ProtNLM"/>
    </source>
</evidence>
<dbReference type="Gene3D" id="3.40.50.2300">
    <property type="match status" value="1"/>
</dbReference>
<proteinExistence type="predicted"/>
<dbReference type="EMBL" id="AP026709">
    <property type="protein sequence ID" value="BDQ37998.1"/>
    <property type="molecule type" value="Genomic_DNA"/>
</dbReference>
<organism evidence="1 2">
    <name type="scientific">Pseudodesulfovibrio nedwellii</name>
    <dbReference type="NCBI Taxonomy" id="2973072"/>
    <lineage>
        <taxon>Bacteria</taxon>
        <taxon>Pseudomonadati</taxon>
        <taxon>Thermodesulfobacteriota</taxon>
        <taxon>Desulfovibrionia</taxon>
        <taxon>Desulfovibrionales</taxon>
        <taxon>Desulfovibrionaceae</taxon>
    </lineage>
</organism>
<dbReference type="SUPFAM" id="SSF52172">
    <property type="entry name" value="CheY-like"/>
    <property type="match status" value="1"/>
</dbReference>